<proteinExistence type="predicted"/>
<feature type="region of interest" description="Disordered" evidence="1">
    <location>
        <begin position="1116"/>
        <end position="1195"/>
    </location>
</feature>
<dbReference type="GO" id="GO:0006113">
    <property type="term" value="P:fermentation"/>
    <property type="evidence" value="ECO:0007669"/>
    <property type="project" value="InterPro"/>
</dbReference>
<feature type="compositionally biased region" description="Polar residues" evidence="1">
    <location>
        <begin position="179"/>
        <end position="196"/>
    </location>
</feature>
<gene>
    <name evidence="4" type="ORF">I312_02626</name>
</gene>
<feature type="domain" description="Csf1 N-terminal" evidence="3">
    <location>
        <begin position="23"/>
        <end position="799"/>
    </location>
</feature>
<dbReference type="HOGENOM" id="CLU_000463_0_0_1"/>
<sequence>MAVPVNLLLLIELAAVVVASTAFLFYWNRLLASFIAFLIRLYAWRVHHAYISIGSLQISPLAGRLSFRDAEYHSSNISIRALTGHITWRYWKIRIRQEADSQSNNSRRNKLPCRIVVYAKGVEAFVYNRTPAYDAIVERMKKHENEAGAVKEASHEHEDFEGEQGLRARLKNLARISTKDSSAAGTPSDNGHSSSGYPPVTHELSAQVKPVKPPPSDSINWFREALPLELRVVTGSIVLGNDATPTLLIGDFKRAEGILETSQSRSLLDLYKMAVELKFHGANVLTRTNVDYSGPLLAHGKKVYDELLKQQADLANKPPSIISIFSGFHLLSRQFPFLYDPKFSTAPVPGLPTDKLWKGLARYRLPEDDATQSPRKEGGDEREYAKATNLLETPELTLTYYADIPGNVPDPSLTPYADGVDETGNVDLPPEYGIDIIIRKGTVKYGPWADRQREALQKAFAPALFFDSEPKARLRPGDTRVHTTLVLRVTLEDETVLRIPTRESSKDWQYDNFPAKTERRYGWLDVVVGPNSSVTYTQDQIATQRGYDSMLVLHLDSLGISSSVNLDTFIQAKTCKLSMAMPTPLQWNAKRDWGMDVVFDTPSISLLRDHITLISDLAKDWSSGTTGGDYHHFVPNHYNFRVSLINYAFHLYINDYNIVDAPGSRDSNAFMDVYGPRLDAIVAVASTQYRPETSVVPFSISLSNARVELCIPIWDTHRTFGPEVVEVGQVGQLTASGSYRYYAVPRPDHQETLTLHLEGKHVKFKMLGWVLRRLFCVKDNYFGSFTQFTTMDEFLERFDHDPASVGDPVEEKYRPGRSDPYAVHITMNVEESLILMCDEIYNFTRGIAIPVPQLQMAIKSVDQFMELSLNATPTYIAAAPQLMAVYERGSAPAVSGDEAVFIEGIELKASRLFGPKPRATTYLCLWEANIPKLSAFLTPGLLTTLQAVGRSVEYTFSDPDNAPDQNYQLKTPPDVTFFKFSINHALAMLTADSNAISLEALSGLTLDTSTWGTRSYSSNVGLLLPSVALNIIHRSPRRTWHVVSSVTVGATLDVYNAPDRWQERVSAQQEFLKEQDSETGRVWYMYRGGQKPTGRHMNGLYLPMPMEESTVGMMDEEDIEGSRSFPETHDYNSNDSQPSSSTESEPEESNPFMPRGKRNPVKPFVTIQKKDNSSVSSAGDESDSASSTSSGSSSEISSTAECAFDMADVLASKLRHFQFAHNRYPPEIRLSTSDPGFGDGEEEIKGKGKMRDEMASGKVVRLVTQAAQVDLHPDSLQSLSEILSAISAGSVSYEKRLDSLLINQVQDVADSKTPEHQMILDIHVPSAMMRVSGGEPSIALISHIRHVKCNIHRFALINQRPVLDLTASVVSISVSAMSSSDTPLSLRDIVGPMAGSPECLPLAHFIASAVIAGFHSGHGIRVHSKISHAHFHAVTPAITFGCAFAEHWQTAMQKANFSLPKAGSDAAMLYHILYSAINSQRGTYLPSFAYVTPHGLHEQDSQLGNRRQTGWWLLTRFRDWLRGGLLDEAGAVGSISEMANYVVSNLIQVDDSLVGAENLVRDQPFFKLAFNTGSSCVPETESNTPIDVFVYIDDASVRHYGRLLGSNTTAMSYVNIGKLSLGCAIVTASVEERHISQMRMIVALQTARLEVHDSILALARLIVHIPCKPEFKTGKEGESPRGSVSATNLVGNRPSAIAINIQLETLDATIIGGGLRLRSGARQLQLTALTRHRLHSNPTSGYSTKESLSLTCGLIEIILLQPVDNPTVITRSTDRVVISLKAQGWRAISERIAYADKPSTEVRAMTGLKLLEFESRPQLRALYSFIQQWKVKELPLYASAVDDMKGAIKTWTNGPPSKCNPVLLADLDITLEALHFQVRAAKALWLRWDVGKTYVVKSEKEKDIRFAVKVAPQIVGAYSSRRSKSNESSSLNLPSVTIIGNHRHIQDKPHIFANLQLGLFSGVLRPAILDRLLSLHQNLQDDISHLVKDWRKDVRKMKQKLHERKSGRSPSPGVQKVNLNKIFYDVHVGVDGVRFGLRADDVPATILFEALAAKGRATNQYHHGHGLHWRAKVDHFSLSLGHLGEGYVSKYAEPFRRQRTASMTLDVEVEEIPESPLSTSQLIIQLSHVRTVMHVEALSELADLLKSWSSDLYILRDHRAREMAEVKQQTTKVLKRFESAEHVNRSEVSWLANRLLTVEIGGIGVAIPLVEGSLIEDGRKSDVSALLYSIRVISFHNRHNETARFRMQNMALQFIDKFDQSLPEHFRSDFHGSKNCMVVPSIESEAEMSSTHDAWHLSAHCSASDFKLTLSPDISDGVIRLIELFDRGKEKIAKMEAQYKAEVARHAKETIASKYESPASPSARRQSQRIMVRTSFTFNSGTVELHRDLSDTEKTTLRSETRRSKGWHDTVVLPAVSLWMEYTGPKNEPLLVRQDEEDGSLLFNLAIHESRNLLRPTILPFFVQTANRLRRKTKRAQSTVLDISTKTPIEASPAILQELPHRPTTRAMATRVQVRVTLRIDKSELRLSCASDSNAYVDLKWKSGGFFASTIIGDGSKATVAGTVSGVRAYLRHEFAEGKSCIEAGAKDMAFSIDYGFESLTDRKYLSIVLDSSLSAQFRLEQFSAWLAFAAVWLDNAPSLELPSRPPLIEASSSSPSVHTASTPRVTVNALVRFRTVDFDTNIGVTNAKLEMTPVVLRTSSNGVKAELVLDLGVTQITAKGDISGEIRSESLVFRTNHQSSRGGVPNDRTVLNLSINAGTLSSNLSLQEVSVIRFTLDPAIVTLADDWQAFAQDPTSQVLLSFAVKAGVFRSVVRLLSIPALVSKFYSLSNTIESQERMACHRSSAYKSKRLRKSTEPSPMAAAILHTARKAGQTFTSTSTIKTAQNMRFDLGGVDIGLFNSPPTDDHRGDFYRFMIGKVEADLERQLTAGNLPKRDLNLLMSYVKWISSDGVKAAREVKKHRNLEESIQAASAHGRKEIASLPLMTLTMDSIEESKPPVLVYDFDLVWGDGDLDIAIMPYFFEQVYKTFDKLIKGLDQEQITKAKRRGDGGAAKSRSHATAHENDQACKGTALTFRRRLEGQRPLPVPRFRLLGEATGEAMAWVPKINAANAQLPIMVHRFVTSPLEDGMDLLLKLYEKQLPDRVPQQT</sequence>
<organism evidence="4">
    <name type="scientific">Cryptococcus bacillisporus CA1280</name>
    <dbReference type="NCBI Taxonomy" id="1296109"/>
    <lineage>
        <taxon>Eukaryota</taxon>
        <taxon>Fungi</taxon>
        <taxon>Dikarya</taxon>
        <taxon>Basidiomycota</taxon>
        <taxon>Agaricomycotina</taxon>
        <taxon>Tremellomycetes</taxon>
        <taxon>Tremellales</taxon>
        <taxon>Cryptococcaceae</taxon>
        <taxon>Cryptococcus</taxon>
        <taxon>Cryptococcus gattii species complex</taxon>
    </lineage>
</organism>
<feature type="compositionally biased region" description="Low complexity" evidence="1">
    <location>
        <begin position="1133"/>
        <end position="1143"/>
    </location>
</feature>
<dbReference type="EMBL" id="KN847978">
    <property type="protein sequence ID" value="KIR48110.1"/>
    <property type="molecule type" value="Genomic_DNA"/>
</dbReference>
<dbReference type="PANTHER" id="PTHR32085:SF3">
    <property type="entry name" value="PROTEIN CSF1"/>
    <property type="match status" value="1"/>
</dbReference>
<reference evidence="4" key="1">
    <citation type="submission" date="2015-01" db="EMBL/GenBank/DDBJ databases">
        <title>The Genome Sequence of Cryptococcus gattii CA1280.</title>
        <authorList>
            <consortium name="The Broad Institute Genomics Platform"/>
            <person name="Cuomo C."/>
            <person name="Litvintseva A."/>
            <person name="Chen Y."/>
            <person name="Heitman J."/>
            <person name="Sun S."/>
            <person name="Springer D."/>
            <person name="Dromer F."/>
            <person name="Young S."/>
            <person name="Zeng Q."/>
            <person name="Gargeya S."/>
            <person name="Abouelleil A."/>
            <person name="Alvarado L."/>
            <person name="Chapman S.B."/>
            <person name="Gainer-Dewar J."/>
            <person name="Goldberg J."/>
            <person name="Griggs A."/>
            <person name="Gujja S."/>
            <person name="Hansen M."/>
            <person name="Howarth C."/>
            <person name="Imamovic A."/>
            <person name="Larimer J."/>
            <person name="Murphy C."/>
            <person name="Naylor J."/>
            <person name="Pearson M."/>
            <person name="Priest M."/>
            <person name="Roberts A."/>
            <person name="Saif S."/>
            <person name="Shea T."/>
            <person name="Sykes S."/>
            <person name="Wortman J."/>
            <person name="Nusbaum C."/>
            <person name="Birren B."/>
        </authorList>
    </citation>
    <scope>NUCLEOTIDE SEQUENCE [LARGE SCALE GENOMIC DNA]</scope>
    <source>
        <strain evidence="4">CA1280</strain>
    </source>
</reference>
<feature type="region of interest" description="Disordered" evidence="1">
    <location>
        <begin position="177"/>
        <end position="212"/>
    </location>
</feature>
<keyword evidence="2" id="KW-0812">Transmembrane</keyword>
<evidence type="ECO:0000259" key="3">
    <source>
        <dbReference type="Pfam" id="PF21678"/>
    </source>
</evidence>
<feature type="transmembrane region" description="Helical" evidence="2">
    <location>
        <begin position="7"/>
        <end position="27"/>
    </location>
</feature>
<accession>A0A0D0VS29</accession>
<dbReference type="Pfam" id="PF21678">
    <property type="entry name" value="Csf1_N"/>
    <property type="match status" value="1"/>
</dbReference>
<name>A0A0D0VS29_CRYGA</name>
<evidence type="ECO:0000313" key="4">
    <source>
        <dbReference type="EMBL" id="KIR48110.1"/>
    </source>
</evidence>
<dbReference type="GO" id="GO:0016020">
    <property type="term" value="C:membrane"/>
    <property type="evidence" value="ECO:0007669"/>
    <property type="project" value="InterPro"/>
</dbReference>
<keyword evidence="2" id="KW-0472">Membrane</keyword>
<keyword evidence="2" id="KW-1133">Transmembrane helix</keyword>
<dbReference type="InterPro" id="IPR048636">
    <property type="entry name" value="Csf1_N"/>
</dbReference>
<feature type="region of interest" description="Disordered" evidence="1">
    <location>
        <begin position="3044"/>
        <end position="3067"/>
    </location>
</feature>
<evidence type="ECO:0000256" key="1">
    <source>
        <dbReference type="SAM" id="MobiDB-lite"/>
    </source>
</evidence>
<evidence type="ECO:0000256" key="2">
    <source>
        <dbReference type="SAM" id="Phobius"/>
    </source>
</evidence>
<dbReference type="InterPro" id="IPR029636">
    <property type="entry name" value="Csf1"/>
</dbReference>
<dbReference type="PANTHER" id="PTHR32085">
    <property type="entry name" value="PROTEIN CSF1"/>
    <property type="match status" value="1"/>
</dbReference>
<protein>
    <recommendedName>
        <fullName evidence="3">Csf1 N-terminal domain-containing protein</fullName>
    </recommendedName>
</protein>
<dbReference type="OrthoDB" id="10051416at2759"/>
<feature type="compositionally biased region" description="Low complexity" evidence="1">
    <location>
        <begin position="1173"/>
        <end position="1195"/>
    </location>
</feature>